<dbReference type="RefSeq" id="WP_250422138.1">
    <property type="nucleotide sequence ID" value="NZ_JAJKBJ010000011.1"/>
</dbReference>
<name>A0A9X2IBI7_9GAMM</name>
<evidence type="ECO:0000256" key="1">
    <source>
        <dbReference type="SAM" id="MobiDB-lite"/>
    </source>
</evidence>
<reference evidence="2" key="1">
    <citation type="submission" date="2021-11" db="EMBL/GenBank/DDBJ databases">
        <title>Legionella maioricencis sp. nov., a new species isolated from hot water samples in Mallorca.</title>
        <authorList>
            <person name="Crespi S."/>
            <person name="Drasar V."/>
            <person name="Salva-Serra F."/>
            <person name="Jaen-Luchoro D."/>
            <person name="Pineiro-Iglesias B."/>
            <person name="Aliaga F."/>
            <person name="Fernandez-Juarez V."/>
            <person name="Coll G."/>
            <person name="Moore E.R.B."/>
            <person name="Bennasar-Figueras A."/>
        </authorList>
    </citation>
    <scope>NUCLEOTIDE SEQUENCE</scope>
    <source>
        <strain evidence="2">HCPI-6</strain>
    </source>
</reference>
<keyword evidence="3" id="KW-1185">Reference proteome</keyword>
<comment type="caution">
    <text evidence="2">The sequence shown here is derived from an EMBL/GenBank/DDBJ whole genome shotgun (WGS) entry which is preliminary data.</text>
</comment>
<feature type="compositionally biased region" description="Basic and acidic residues" evidence="1">
    <location>
        <begin position="217"/>
        <end position="237"/>
    </location>
</feature>
<proteinExistence type="predicted"/>
<sequence length="243" mass="28510">MNQQVTFDHYQEKGFKLFDKIRDLEDLTARRNWVMMQVETDIKMKEELEQWEQQVKNTGKKVLSSAKTEKTCELQDKHYKNFTPYERISAILKDDYNNQKFNGRGKRLLIEEIEKLKPTIKTFSLSKENKKNKALLKTMTSLVEKLAELEKMQQELRSPQKATPDQGQEIIASTGKRKIESSDTKQEPKQKALKNDMFSQREQQFKTRKSAVVSPTVKEHEESTIRMEEMDGLEGSRRNSISI</sequence>
<accession>A0A9X2IBI7</accession>
<dbReference type="EMBL" id="JAJKBJ010000011">
    <property type="protein sequence ID" value="MCL9684485.1"/>
    <property type="molecule type" value="Genomic_DNA"/>
</dbReference>
<gene>
    <name evidence="2" type="ORF">LOX96_10300</name>
</gene>
<evidence type="ECO:0000313" key="2">
    <source>
        <dbReference type="EMBL" id="MCL9684485.1"/>
    </source>
</evidence>
<evidence type="ECO:0000313" key="3">
    <source>
        <dbReference type="Proteomes" id="UP001139721"/>
    </source>
</evidence>
<feature type="compositionally biased region" description="Basic and acidic residues" evidence="1">
    <location>
        <begin position="177"/>
        <end position="194"/>
    </location>
</feature>
<organism evidence="2 3">
    <name type="scientific">Legionella maioricensis</name>
    <dbReference type="NCBI Taxonomy" id="2896528"/>
    <lineage>
        <taxon>Bacteria</taxon>
        <taxon>Pseudomonadati</taxon>
        <taxon>Pseudomonadota</taxon>
        <taxon>Gammaproteobacteria</taxon>
        <taxon>Legionellales</taxon>
        <taxon>Legionellaceae</taxon>
        <taxon>Legionella</taxon>
    </lineage>
</organism>
<dbReference type="Proteomes" id="UP001139721">
    <property type="component" value="Unassembled WGS sequence"/>
</dbReference>
<dbReference type="AlphaFoldDB" id="A0A9X2IBI7"/>
<protein>
    <submittedName>
        <fullName evidence="2">Uncharacterized protein</fullName>
    </submittedName>
</protein>
<feature type="region of interest" description="Disordered" evidence="1">
    <location>
        <begin position="173"/>
        <end position="243"/>
    </location>
</feature>